<feature type="chain" id="PRO_5042944951" description="Cytochrome b561 domain-containing protein" evidence="3">
    <location>
        <begin position="23"/>
        <end position="260"/>
    </location>
</feature>
<keyword evidence="3" id="KW-0732">Signal</keyword>
<protein>
    <recommendedName>
        <fullName evidence="6">Cytochrome b561 domain-containing protein</fullName>
    </recommendedName>
</protein>
<dbReference type="AlphaFoldDB" id="A0AAN9UI81"/>
<keyword evidence="2" id="KW-0812">Transmembrane</keyword>
<dbReference type="Proteomes" id="UP001320245">
    <property type="component" value="Unassembled WGS sequence"/>
</dbReference>
<evidence type="ECO:0000313" key="4">
    <source>
        <dbReference type="EMBL" id="KAK7747451.1"/>
    </source>
</evidence>
<feature type="transmembrane region" description="Helical" evidence="2">
    <location>
        <begin position="76"/>
        <end position="101"/>
    </location>
</feature>
<keyword evidence="2" id="KW-0472">Membrane</keyword>
<name>A0AAN9UI81_9PEZI</name>
<gene>
    <name evidence="4" type="ORF">SLS53_001706</name>
</gene>
<keyword evidence="2" id="KW-1133">Transmembrane helix</keyword>
<dbReference type="Gene3D" id="1.20.120.1770">
    <property type="match status" value="1"/>
</dbReference>
<feature type="transmembrane region" description="Helical" evidence="2">
    <location>
        <begin position="113"/>
        <end position="138"/>
    </location>
</feature>
<reference evidence="4 5" key="1">
    <citation type="journal article" date="2023" name="PLoS ONE">
        <title>Cytospora paraplurivora sp. nov. isolated from orchards with fruit tree decline syndrome in Ontario, Canada.</title>
        <authorList>
            <person name="Ilyukhin E."/>
            <person name="Nguyen H.D.T."/>
            <person name="Castle A.J."/>
            <person name="Ellouze W."/>
        </authorList>
    </citation>
    <scope>NUCLEOTIDE SEQUENCE [LARGE SCALE GENOMIC DNA]</scope>
    <source>
        <strain evidence="4 5">FDS-564</strain>
    </source>
</reference>
<evidence type="ECO:0000256" key="3">
    <source>
        <dbReference type="SAM" id="SignalP"/>
    </source>
</evidence>
<evidence type="ECO:0000313" key="5">
    <source>
        <dbReference type="Proteomes" id="UP001320245"/>
    </source>
</evidence>
<feature type="transmembrane region" description="Helical" evidence="2">
    <location>
        <begin position="186"/>
        <end position="205"/>
    </location>
</feature>
<evidence type="ECO:0000256" key="1">
    <source>
        <dbReference type="SAM" id="MobiDB-lite"/>
    </source>
</evidence>
<dbReference type="CDD" id="cd08760">
    <property type="entry name" value="Cyt_b561_FRRS1_like"/>
    <property type="match status" value="1"/>
</dbReference>
<keyword evidence="5" id="KW-1185">Reference proteome</keyword>
<evidence type="ECO:0000256" key="2">
    <source>
        <dbReference type="SAM" id="Phobius"/>
    </source>
</evidence>
<proteinExistence type="predicted"/>
<organism evidence="4 5">
    <name type="scientific">Cytospora paraplurivora</name>
    <dbReference type="NCBI Taxonomy" id="2898453"/>
    <lineage>
        <taxon>Eukaryota</taxon>
        <taxon>Fungi</taxon>
        <taxon>Dikarya</taxon>
        <taxon>Ascomycota</taxon>
        <taxon>Pezizomycotina</taxon>
        <taxon>Sordariomycetes</taxon>
        <taxon>Sordariomycetidae</taxon>
        <taxon>Diaporthales</taxon>
        <taxon>Cytosporaceae</taxon>
        <taxon>Cytospora</taxon>
    </lineage>
</organism>
<comment type="caution">
    <text evidence="4">The sequence shown here is derived from an EMBL/GenBank/DDBJ whole genome shotgun (WGS) entry which is preliminary data.</text>
</comment>
<feature type="signal peptide" evidence="3">
    <location>
        <begin position="1"/>
        <end position="22"/>
    </location>
</feature>
<dbReference type="PANTHER" id="PTHR47797">
    <property type="entry name" value="DEHYDROGENASE, PUTATIVE (AFU_ORTHOLOGUE AFUA_8G05805)-RELATED"/>
    <property type="match status" value="1"/>
</dbReference>
<evidence type="ECO:0008006" key="6">
    <source>
        <dbReference type="Google" id="ProtNLM"/>
    </source>
</evidence>
<accession>A0AAN9UI81</accession>
<dbReference type="EMBL" id="JAJSPL020000004">
    <property type="protein sequence ID" value="KAK7747451.1"/>
    <property type="molecule type" value="Genomic_DNA"/>
</dbReference>
<feature type="region of interest" description="Disordered" evidence="1">
    <location>
        <begin position="238"/>
        <end position="260"/>
    </location>
</feature>
<dbReference type="PANTHER" id="PTHR47797:SF1">
    <property type="entry name" value="CYTOCHROME B561 DOMAIN-CONTAINING PROTEIN-RELATED"/>
    <property type="match status" value="1"/>
</dbReference>
<sequence>MSTTKTAPPVWLLALLAPPATALLAIPTNAQFGGFTGFGWGNQNPYSSNDSDDNDGDIAGYYYGQSLRSGGSRRTLLIHGILACLTFVILFPLGAILLRLIPSRRWSFHTHWVVQMLALVLYIAAFALGVVMPLLGIIHHRNYEVLERRTLSSHLHIWDGRGAIILGIVNGGLGLKLAGAADTVKLAYTIVAAIFGGTWIVLAVLSEFRKARGRDAFGRKTSEDEPLEVKMVRIQKVGRRRGSDAGSPTRSRHRDNGRYR</sequence>